<dbReference type="RefSeq" id="WP_326295108.1">
    <property type="nucleotide sequence ID" value="NZ_JAYLLH010000001.1"/>
</dbReference>
<keyword evidence="2" id="KW-1185">Reference proteome</keyword>
<name>A0ABU6HB20_9RHOB</name>
<protein>
    <submittedName>
        <fullName evidence="1">SRPBCC family protein</fullName>
    </submittedName>
</protein>
<dbReference type="EMBL" id="JAYLLH010000001">
    <property type="protein sequence ID" value="MEC3859678.1"/>
    <property type="molecule type" value="Genomic_DNA"/>
</dbReference>
<evidence type="ECO:0000313" key="2">
    <source>
        <dbReference type="Proteomes" id="UP001348149"/>
    </source>
</evidence>
<dbReference type="CDD" id="cd07812">
    <property type="entry name" value="SRPBCC"/>
    <property type="match status" value="1"/>
</dbReference>
<dbReference type="SUPFAM" id="SSF55961">
    <property type="entry name" value="Bet v1-like"/>
    <property type="match status" value="1"/>
</dbReference>
<dbReference type="Pfam" id="PF10604">
    <property type="entry name" value="Polyketide_cyc2"/>
    <property type="match status" value="1"/>
</dbReference>
<proteinExistence type="predicted"/>
<gene>
    <name evidence="1" type="ORF">VK792_00150</name>
</gene>
<comment type="caution">
    <text evidence="1">The sequence shown here is derived from an EMBL/GenBank/DDBJ whole genome shotgun (WGS) entry which is preliminary data.</text>
</comment>
<dbReference type="Proteomes" id="UP001348149">
    <property type="component" value="Unassembled WGS sequence"/>
</dbReference>
<dbReference type="InterPro" id="IPR019587">
    <property type="entry name" value="Polyketide_cyclase/dehydratase"/>
</dbReference>
<sequence>MHLAAKEDIDATIEKVFAVVSDFNLIEQVATQRAIEVERVTDSTPPAAGMEWEATFGFRGKPRSMTVTLAEFTPPEAVAYNAHTGGLDIEMRIELVALSPAKTRLHLKTDLKPANLSARLLVQSLKLAKSTIEKKLDSRVAEMGRGIEKRIKAA</sequence>
<reference evidence="1 2" key="1">
    <citation type="submission" date="2024-01" db="EMBL/GenBank/DDBJ databases">
        <title>Mesobacterium rodlantinim sp. nov., isolated from shallow sea hydrothermal systems off Kueishantao Island.</title>
        <authorList>
            <person name="Su Z."/>
            <person name="Tang K."/>
        </authorList>
    </citation>
    <scope>NUCLEOTIDE SEQUENCE [LARGE SCALE GENOMIC DNA]</scope>
    <source>
        <strain evidence="1 2">TK19101</strain>
    </source>
</reference>
<accession>A0ABU6HB20</accession>
<dbReference type="InterPro" id="IPR023393">
    <property type="entry name" value="START-like_dom_sf"/>
</dbReference>
<organism evidence="1 2">
    <name type="scientific">Mesobacterium hydrothermale</name>
    <dbReference type="NCBI Taxonomy" id="3111907"/>
    <lineage>
        <taxon>Bacteria</taxon>
        <taxon>Pseudomonadati</taxon>
        <taxon>Pseudomonadota</taxon>
        <taxon>Alphaproteobacteria</taxon>
        <taxon>Rhodobacterales</taxon>
        <taxon>Roseobacteraceae</taxon>
        <taxon>Mesobacterium</taxon>
    </lineage>
</organism>
<evidence type="ECO:0000313" key="1">
    <source>
        <dbReference type="EMBL" id="MEC3859678.1"/>
    </source>
</evidence>
<dbReference type="Gene3D" id="3.30.530.20">
    <property type="match status" value="1"/>
</dbReference>